<dbReference type="InterPro" id="IPR010775">
    <property type="entry name" value="DUF1365"/>
</dbReference>
<gene>
    <name evidence="1" type="ORF">MICPUCDRAFT_49434</name>
</gene>
<dbReference type="Proteomes" id="UP000001876">
    <property type="component" value="Unassembled WGS sequence"/>
</dbReference>
<dbReference type="PANTHER" id="PTHR33973">
    <property type="entry name" value="OS07G0153300 PROTEIN"/>
    <property type="match status" value="1"/>
</dbReference>
<dbReference type="AlphaFoldDB" id="C1MKN0"/>
<dbReference type="KEGG" id="mpp:MICPUCDRAFT_49434"/>
<dbReference type="STRING" id="564608.C1MKN0"/>
<keyword evidence="2" id="KW-1185">Reference proteome</keyword>
<dbReference type="OMA" id="DAPPRWF"/>
<accession>C1MKN0</accession>
<evidence type="ECO:0000313" key="2">
    <source>
        <dbReference type="Proteomes" id="UP000001876"/>
    </source>
</evidence>
<evidence type="ECO:0000313" key="1">
    <source>
        <dbReference type="EMBL" id="EEH59792.1"/>
    </source>
</evidence>
<dbReference type="PANTHER" id="PTHR33973:SF4">
    <property type="entry name" value="OS07G0153300 PROTEIN"/>
    <property type="match status" value="1"/>
</dbReference>
<name>C1MKN0_MICPC</name>
<proteinExistence type="predicted"/>
<dbReference type="eggNOG" id="ENOG502QVK6">
    <property type="taxonomic scope" value="Eukaryota"/>
</dbReference>
<reference evidence="1 2" key="1">
    <citation type="journal article" date="2009" name="Science">
        <title>Green evolution and dynamic adaptations revealed by genomes of the marine picoeukaryotes Micromonas.</title>
        <authorList>
            <person name="Worden A.Z."/>
            <person name="Lee J.H."/>
            <person name="Mock T."/>
            <person name="Rouze P."/>
            <person name="Simmons M.P."/>
            <person name="Aerts A.L."/>
            <person name="Allen A.E."/>
            <person name="Cuvelier M.L."/>
            <person name="Derelle E."/>
            <person name="Everett M.V."/>
            <person name="Foulon E."/>
            <person name="Grimwood J."/>
            <person name="Gundlach H."/>
            <person name="Henrissat B."/>
            <person name="Napoli C."/>
            <person name="McDonald S.M."/>
            <person name="Parker M.S."/>
            <person name="Rombauts S."/>
            <person name="Salamov A."/>
            <person name="Von Dassow P."/>
            <person name="Badger J.H."/>
            <person name="Coutinho P.M."/>
            <person name="Demir E."/>
            <person name="Dubchak I."/>
            <person name="Gentemann C."/>
            <person name="Eikrem W."/>
            <person name="Gready J.E."/>
            <person name="John U."/>
            <person name="Lanier W."/>
            <person name="Lindquist E.A."/>
            <person name="Lucas S."/>
            <person name="Mayer K.F."/>
            <person name="Moreau H."/>
            <person name="Not F."/>
            <person name="Otillar R."/>
            <person name="Panaud O."/>
            <person name="Pangilinan J."/>
            <person name="Paulsen I."/>
            <person name="Piegu B."/>
            <person name="Poliakov A."/>
            <person name="Robbens S."/>
            <person name="Schmutz J."/>
            <person name="Toulza E."/>
            <person name="Wyss T."/>
            <person name="Zelensky A."/>
            <person name="Zhou K."/>
            <person name="Armbrust E.V."/>
            <person name="Bhattacharya D."/>
            <person name="Goodenough U.W."/>
            <person name="Van de Peer Y."/>
            <person name="Grigoriev I.V."/>
        </authorList>
    </citation>
    <scope>NUCLEOTIDE SEQUENCE [LARGE SCALE GENOMIC DNA]</scope>
    <source>
        <strain evidence="1 2">CCMP1545</strain>
    </source>
</reference>
<protein>
    <submittedName>
        <fullName evidence="1">Predicted protein</fullName>
    </submittedName>
</protein>
<dbReference type="Pfam" id="PF07103">
    <property type="entry name" value="DUF1365"/>
    <property type="match status" value="1"/>
</dbReference>
<sequence>MTSELLIQAAQVACILWTLTWHSARAALGVFLSLLRPQTWIVESHEGVSFFLGSVVHERTRPIRNTFTYPLRFAVVDLDSPPGWFTGSGQAGDHLTAVEARARCGTNGRVRLLTVPWSFGYAQNPISIYYCYENRNASTTTDDEALKLCLAEVTNTPWNERVIFSFDPSGQLVPKSVHVSPYMDMFGDWYISASDPKQVLTVRVSVVGPHLVNTYFEASLTAKLDTGAIRARSERAGLRRFLTHACTPHRIAIFIYYQALRIHLKGLRVFPQPGIEMIASKSVKVDSEVLSKPDREVSSKVDVNASSTAQRRSCSVDSKTCSFSTWRTSRSWPWDA</sequence>
<organism evidence="2">
    <name type="scientific">Micromonas pusilla (strain CCMP1545)</name>
    <name type="common">Picoplanktonic green alga</name>
    <dbReference type="NCBI Taxonomy" id="564608"/>
    <lineage>
        <taxon>Eukaryota</taxon>
        <taxon>Viridiplantae</taxon>
        <taxon>Chlorophyta</taxon>
        <taxon>Mamiellophyceae</taxon>
        <taxon>Mamiellales</taxon>
        <taxon>Mamiellaceae</taxon>
        <taxon>Micromonas</taxon>
    </lineage>
</organism>
<dbReference type="EMBL" id="GG663736">
    <property type="protein sequence ID" value="EEH59792.1"/>
    <property type="molecule type" value="Genomic_DNA"/>
</dbReference>
<dbReference type="RefSeq" id="XP_003056416.1">
    <property type="nucleotide sequence ID" value="XM_003056370.1"/>
</dbReference>
<dbReference type="GeneID" id="9681349"/>
<dbReference type="OrthoDB" id="3340520at2759"/>